<reference evidence="12" key="1">
    <citation type="submission" date="2025-08" db="UniProtKB">
        <authorList>
            <consortium name="Ensembl"/>
        </authorList>
    </citation>
    <scope>IDENTIFICATION</scope>
</reference>
<feature type="transmembrane region" description="Helical" evidence="10">
    <location>
        <begin position="703"/>
        <end position="728"/>
    </location>
</feature>
<keyword evidence="3 10" id="KW-0812">Transmembrane</keyword>
<evidence type="ECO:0000256" key="7">
    <source>
        <dbReference type="ARBA" id="ARBA00022989"/>
    </source>
</evidence>
<feature type="region of interest" description="Disordered" evidence="9">
    <location>
        <begin position="1"/>
        <end position="59"/>
    </location>
</feature>
<dbReference type="RefSeq" id="XP_023256719.1">
    <property type="nucleotide sequence ID" value="XM_023400951.1"/>
</dbReference>
<dbReference type="GeneID" id="111650989"/>
<dbReference type="FunFam" id="2.60.40.150:FF:000019">
    <property type="entry name" value="Multiple C2 and transmembrane domain-containing protein 2 isoform 1"/>
    <property type="match status" value="1"/>
</dbReference>
<dbReference type="InterPro" id="IPR035892">
    <property type="entry name" value="C2_domain_sf"/>
</dbReference>
<dbReference type="STRING" id="1841481.ENSSLDP00000023574"/>
<dbReference type="GO" id="GO:0046928">
    <property type="term" value="P:regulation of neurotransmitter secretion"/>
    <property type="evidence" value="ECO:0007669"/>
    <property type="project" value="TreeGrafter"/>
</dbReference>
<dbReference type="GO" id="GO:0005509">
    <property type="term" value="F:calcium ion binding"/>
    <property type="evidence" value="ECO:0007669"/>
    <property type="project" value="TreeGrafter"/>
</dbReference>
<dbReference type="FunFam" id="2.60.40.150:FF:000050">
    <property type="entry name" value="Multiple C2 and transmembrane domain containing 1"/>
    <property type="match status" value="1"/>
</dbReference>
<sequence length="891" mass="101089">MEQKSPKDESTAKGQESLSYQRRMWKNFQEKTKPWLSPKLGSERRGAGGAEGSKKESGLWMFKKKKKQLDRVFSSSQPNLCCSTPVSFEGDKKSMGGDAVPGTSKDGQPLLHTIGAASGATGSKPELTAHGSPKLPVSQLITYQQKSSSLGSACFEKLVVDPAAVVGEEEQLRKNASDSGISIVGPSNAEHSPRPPSPAMYQLDIILKKGNNLAIRDRTGTSDPYVKFKIAGKEVFRSKTIHKNLNPVWDERVSLHVETLRDPLYVKVFDYDFGLQDDFMGSAYLYLESLEHQRTLDVTLDLKDPQYPEHNLGSLELAVTLSPKEGDVRDATMLLRRNWKRSSKYQSMRLSDVHRKAQLWRGIVSISLIEGRGLQPMDANGLSDPYVKFRMGHQKYKSKTIPKTLNPQWREQFDFHLYDEQGGYVDITVWDKDAGKKDDFMGRCTIDLSLLSKEHTHKLDLPLEEGEGLLVLLVTLTASAAVSISDLSINMLDDPHERHQIMQRYSLWRSFHNLKDVGVVQVKVIRAEGLMAADVTGKSDPFCVVELSNDRLQTHTVYKNLNPEWNKVFTFNVKDIHSVLEVTVYDEDRDRSADFLGKVAIPLLNIQNGERKAYALKSKELTGPTKGVIFLEIDVIFNAVKAGLRTLIPIEQKYIEEEPRVSKQLLLRNFNRVRRCIMFLINTGCYINSCFEWDSPQRSICAFVLFVIVVWNFELYMIPLALLLPLAWNYILIVSGKDTRQDVQAVEDLLEDEDEDFDKDDKDSERKGFMNKLYAIQDVCISVQNALDEVASYGERIKNTFNWTVPFLSWLAIVALGVATTIIYFIPLRYIVLIWGVNKFTKKLRDPYTIDNNELLDFLSRVPSDVQVVQYRELKLDPNPSPNKRKKNNPG</sequence>
<dbReference type="FunFam" id="2.60.40.150:FF:000287">
    <property type="entry name" value="Multiple C2 domains, transmembrane 1b"/>
    <property type="match status" value="1"/>
</dbReference>
<keyword evidence="5" id="KW-0677">Repeat</keyword>
<feature type="domain" description="C2" evidence="11">
    <location>
        <begin position="340"/>
        <end position="463"/>
    </location>
</feature>
<dbReference type="CDD" id="cd08377">
    <property type="entry name" value="C2C_MCTP_PRT"/>
    <property type="match status" value="1"/>
</dbReference>
<evidence type="ECO:0000256" key="8">
    <source>
        <dbReference type="ARBA" id="ARBA00023136"/>
    </source>
</evidence>
<accession>A0A3B4YL49</accession>
<evidence type="ECO:0000256" key="2">
    <source>
        <dbReference type="ARBA" id="ARBA00007923"/>
    </source>
</evidence>
<evidence type="ECO:0000256" key="3">
    <source>
        <dbReference type="ARBA" id="ARBA00022692"/>
    </source>
</evidence>
<dbReference type="AlphaFoldDB" id="A0A3B4YL49"/>
<name>A0A3B4YL49_SERLL</name>
<dbReference type="SUPFAM" id="SSF49562">
    <property type="entry name" value="C2 domain (Calcium/lipid-binding domain, CaLB)"/>
    <property type="match status" value="3"/>
</dbReference>
<feature type="compositionally biased region" description="Basic and acidic residues" evidence="9">
    <location>
        <begin position="1"/>
        <end position="11"/>
    </location>
</feature>
<evidence type="ECO:0000256" key="10">
    <source>
        <dbReference type="SAM" id="Phobius"/>
    </source>
</evidence>
<dbReference type="PANTHER" id="PTHR45911">
    <property type="entry name" value="C2 DOMAIN-CONTAINING PROTEIN"/>
    <property type="match status" value="1"/>
</dbReference>
<feature type="domain" description="C2" evidence="11">
    <location>
        <begin position="495"/>
        <end position="616"/>
    </location>
</feature>
<feature type="domain" description="C2" evidence="11">
    <location>
        <begin position="183"/>
        <end position="300"/>
    </location>
</feature>
<dbReference type="PRINTS" id="PR00360">
    <property type="entry name" value="C2DOMAIN"/>
</dbReference>
<keyword evidence="13" id="KW-1185">Reference proteome</keyword>
<dbReference type="Gene3D" id="2.60.40.150">
    <property type="entry name" value="C2 domain"/>
    <property type="match status" value="3"/>
</dbReference>
<proteinExistence type="inferred from homology"/>
<keyword evidence="4" id="KW-0479">Metal-binding</keyword>
<evidence type="ECO:0000256" key="1">
    <source>
        <dbReference type="ARBA" id="ARBA00004141"/>
    </source>
</evidence>
<feature type="region of interest" description="Disordered" evidence="9">
    <location>
        <begin position="84"/>
        <end position="108"/>
    </location>
</feature>
<dbReference type="CDD" id="cd08376">
    <property type="entry name" value="C2B_MCTP_PRT"/>
    <property type="match status" value="1"/>
</dbReference>
<organism evidence="12 13">
    <name type="scientific">Seriola lalandi dorsalis</name>
    <dbReference type="NCBI Taxonomy" id="1841481"/>
    <lineage>
        <taxon>Eukaryota</taxon>
        <taxon>Metazoa</taxon>
        <taxon>Chordata</taxon>
        <taxon>Craniata</taxon>
        <taxon>Vertebrata</taxon>
        <taxon>Euteleostomi</taxon>
        <taxon>Actinopterygii</taxon>
        <taxon>Neopterygii</taxon>
        <taxon>Teleostei</taxon>
        <taxon>Neoteleostei</taxon>
        <taxon>Acanthomorphata</taxon>
        <taxon>Carangaria</taxon>
        <taxon>Carangiformes</taxon>
        <taxon>Carangidae</taxon>
        <taxon>Seriola</taxon>
    </lineage>
</organism>
<dbReference type="InterPro" id="IPR000008">
    <property type="entry name" value="C2_dom"/>
</dbReference>
<evidence type="ECO:0000256" key="9">
    <source>
        <dbReference type="SAM" id="MobiDB-lite"/>
    </source>
</evidence>
<evidence type="ECO:0000313" key="13">
    <source>
        <dbReference type="Proteomes" id="UP000261360"/>
    </source>
</evidence>
<evidence type="ECO:0000256" key="4">
    <source>
        <dbReference type="ARBA" id="ARBA00022723"/>
    </source>
</evidence>
<dbReference type="GeneTree" id="ENSGT00940000156031"/>
<keyword evidence="7 10" id="KW-1133">Transmembrane helix</keyword>
<reference evidence="12" key="2">
    <citation type="submission" date="2025-09" db="UniProtKB">
        <authorList>
            <consortium name="Ensembl"/>
        </authorList>
    </citation>
    <scope>IDENTIFICATION</scope>
</reference>
<evidence type="ECO:0000313" key="12">
    <source>
        <dbReference type="Ensembl" id="ENSSLDP00000023574.1"/>
    </source>
</evidence>
<dbReference type="SMART" id="SM00239">
    <property type="entry name" value="C2"/>
    <property type="match status" value="3"/>
</dbReference>
<keyword evidence="6" id="KW-0106">Calcium</keyword>
<comment type="similarity">
    <text evidence="2">Belongs to the MCTP family.</text>
</comment>
<dbReference type="PROSITE" id="PS50004">
    <property type="entry name" value="C2"/>
    <property type="match status" value="3"/>
</dbReference>
<comment type="subcellular location">
    <subcellularLocation>
        <location evidence="1">Membrane</location>
        <topology evidence="1">Multi-pass membrane protein</topology>
    </subcellularLocation>
</comment>
<keyword evidence="8 10" id="KW-0472">Membrane</keyword>
<dbReference type="GO" id="GO:0030672">
    <property type="term" value="C:synaptic vesicle membrane"/>
    <property type="evidence" value="ECO:0007669"/>
    <property type="project" value="TreeGrafter"/>
</dbReference>
<dbReference type="CDD" id="cd04042">
    <property type="entry name" value="C2A_MCTP_PRT"/>
    <property type="match status" value="1"/>
</dbReference>
<feature type="transmembrane region" description="Helical" evidence="10">
    <location>
        <begin position="807"/>
        <end position="835"/>
    </location>
</feature>
<protein>
    <submittedName>
        <fullName evidence="12">Multiple C2 and transmembrane domain containing 1</fullName>
    </submittedName>
</protein>
<feature type="region of interest" description="Disordered" evidence="9">
    <location>
        <begin position="175"/>
        <end position="196"/>
    </location>
</feature>
<evidence type="ECO:0000256" key="5">
    <source>
        <dbReference type="ARBA" id="ARBA00022737"/>
    </source>
</evidence>
<dbReference type="Proteomes" id="UP000261360">
    <property type="component" value="Unplaced"/>
</dbReference>
<dbReference type="Ensembl" id="ENSSLDT00000024333.1">
    <property type="protein sequence ID" value="ENSSLDP00000023574.1"/>
    <property type="gene ID" value="ENSSLDG00000018391.1"/>
</dbReference>
<evidence type="ECO:0000259" key="11">
    <source>
        <dbReference type="PROSITE" id="PS50004"/>
    </source>
</evidence>
<evidence type="ECO:0000256" key="6">
    <source>
        <dbReference type="ARBA" id="ARBA00022837"/>
    </source>
</evidence>
<feature type="compositionally biased region" description="Basic and acidic residues" evidence="9">
    <location>
        <begin position="41"/>
        <end position="57"/>
    </location>
</feature>
<dbReference type="PANTHER" id="PTHR45911:SF3">
    <property type="entry name" value="DYSFERLIN-RELATED"/>
    <property type="match status" value="1"/>
</dbReference>
<dbReference type="Pfam" id="PF00168">
    <property type="entry name" value="C2"/>
    <property type="match status" value="3"/>
</dbReference>